<keyword evidence="1" id="KW-0378">Hydrolase</keyword>
<evidence type="ECO:0000313" key="3">
    <source>
        <dbReference type="EMBL" id="CAF1271856.1"/>
    </source>
</evidence>
<dbReference type="CDD" id="cd07735">
    <property type="entry name" value="class_II_PDE_MBL-fold"/>
    <property type="match status" value="1"/>
</dbReference>
<keyword evidence="1" id="KW-0114">cAMP</keyword>
<dbReference type="GO" id="GO:0006198">
    <property type="term" value="P:cAMP catabolic process"/>
    <property type="evidence" value="ECO:0007669"/>
    <property type="project" value="UniProtKB-UniRule"/>
</dbReference>
<dbReference type="PRINTS" id="PR00388">
    <property type="entry name" value="PDIESTERASE2"/>
</dbReference>
<dbReference type="SUPFAM" id="SSF56281">
    <property type="entry name" value="Metallo-hydrolase/oxidoreductase"/>
    <property type="match status" value="1"/>
</dbReference>
<comment type="similarity">
    <text evidence="1">Belongs to the cyclic nucleotide phosphodiesterase class-II family.</text>
</comment>
<proteinExistence type="inferred from homology"/>
<dbReference type="Pfam" id="PF02112">
    <property type="entry name" value="PDEase_II"/>
    <property type="match status" value="1"/>
</dbReference>
<accession>A0A8S2PYG2</accession>
<reference evidence="4" key="1">
    <citation type="submission" date="2021-02" db="EMBL/GenBank/DDBJ databases">
        <authorList>
            <person name="Nowell W R."/>
        </authorList>
    </citation>
    <scope>NUCLEOTIDE SEQUENCE</scope>
</reference>
<dbReference type="AlphaFoldDB" id="A0A8S2PYG2"/>
<dbReference type="GO" id="GO:1902660">
    <property type="term" value="P:negative regulation of glucose mediated signaling pathway"/>
    <property type="evidence" value="ECO:0007669"/>
    <property type="project" value="TreeGrafter"/>
</dbReference>
<feature type="chain" id="PRO_5036273738" description="3',5'-cyclic-nucleotide phosphodiesterase" evidence="2">
    <location>
        <begin position="21"/>
        <end position="354"/>
    </location>
</feature>
<evidence type="ECO:0000256" key="1">
    <source>
        <dbReference type="PIRNR" id="PIRNR000962"/>
    </source>
</evidence>
<dbReference type="InterPro" id="IPR036866">
    <property type="entry name" value="RibonucZ/Hydroxyglut_hydro"/>
</dbReference>
<evidence type="ECO:0000313" key="5">
    <source>
        <dbReference type="Proteomes" id="UP000682733"/>
    </source>
</evidence>
<name>A0A8S2PYG2_9BILA</name>
<dbReference type="PIRSF" id="PIRSF000962">
    <property type="entry name" value="Cyc_nuc_PDEase"/>
    <property type="match status" value="1"/>
</dbReference>
<dbReference type="PANTHER" id="PTHR28283">
    <property type="entry name" value="3',5'-CYCLIC-NUCLEOTIDE PHOSPHODIESTERASE 1"/>
    <property type="match status" value="1"/>
</dbReference>
<dbReference type="InterPro" id="IPR000396">
    <property type="entry name" value="Pdiesterase2"/>
</dbReference>
<dbReference type="GO" id="GO:0004115">
    <property type="term" value="F:3',5'-cyclic-AMP phosphodiesterase activity"/>
    <property type="evidence" value="ECO:0007669"/>
    <property type="project" value="UniProtKB-UniRule"/>
</dbReference>
<gene>
    <name evidence="3" type="ORF">OVA965_LOCUS27222</name>
    <name evidence="4" type="ORF">TMI583_LOCUS27972</name>
</gene>
<dbReference type="GO" id="GO:0047555">
    <property type="term" value="F:3',5'-cyclic-GMP phosphodiesterase activity"/>
    <property type="evidence" value="ECO:0007669"/>
    <property type="project" value="TreeGrafter"/>
</dbReference>
<dbReference type="EMBL" id="CAJOBA010039432">
    <property type="protein sequence ID" value="CAF4077387.1"/>
    <property type="molecule type" value="Genomic_DNA"/>
</dbReference>
<dbReference type="Proteomes" id="UP000682733">
    <property type="component" value="Unassembled WGS sequence"/>
</dbReference>
<protein>
    <recommendedName>
        <fullName evidence="6">3',5'-cyclic-nucleotide phosphodiesterase</fullName>
    </recommendedName>
</protein>
<comment type="caution">
    <text evidence="4">The sequence shown here is derived from an EMBL/GenBank/DDBJ whole genome shotgun (WGS) entry which is preliminary data.</text>
</comment>
<dbReference type="Gene3D" id="3.60.15.10">
    <property type="entry name" value="Ribonuclease Z/Hydroxyacylglutathione hydrolase-like"/>
    <property type="match status" value="1"/>
</dbReference>
<sequence>MLPVHFSFIIIITYICPTLCSRTSTAFKIIPLGVKGGSDESNLSAYLVTTEGSSAYICLDAGTLYAGVYKSVEYGVWGKNAVPDKIFRDNIKAYLISHAHIDHVNGLITNSAEEHKDKIKPIYALRNVIDNLREHYFNWNSWPNMGNNGQYPINRYHYNVLQEGEKLSILKDPDITVTPYSLSHSKVGFSSKTYGSTAFLIESHGNYLLYLGDTGADEIEKTDKLQHLWSKVAPLIKQKKLRAIFIEVSFQNNEKLANELYGHLTPKLLMKEMIKLRNLTWEQMEKDSRGSGTKGDALKGLHIIITHMKPSRRFIVPHIEDKEEHIKKELLKENQDLKLGLKFQYPKQGKLMRF</sequence>
<evidence type="ECO:0000256" key="2">
    <source>
        <dbReference type="SAM" id="SignalP"/>
    </source>
</evidence>
<evidence type="ECO:0000313" key="4">
    <source>
        <dbReference type="EMBL" id="CAF4077387.1"/>
    </source>
</evidence>
<organism evidence="4 5">
    <name type="scientific">Didymodactylos carnosus</name>
    <dbReference type="NCBI Taxonomy" id="1234261"/>
    <lineage>
        <taxon>Eukaryota</taxon>
        <taxon>Metazoa</taxon>
        <taxon>Spiralia</taxon>
        <taxon>Gnathifera</taxon>
        <taxon>Rotifera</taxon>
        <taxon>Eurotatoria</taxon>
        <taxon>Bdelloidea</taxon>
        <taxon>Philodinida</taxon>
        <taxon>Philodinidae</taxon>
        <taxon>Didymodactylos</taxon>
    </lineage>
</organism>
<feature type="signal peptide" evidence="2">
    <location>
        <begin position="1"/>
        <end position="20"/>
    </location>
</feature>
<dbReference type="PANTHER" id="PTHR28283:SF1">
    <property type="entry name" value="3',5'-CYCLIC-NUCLEOTIDE PHOSPHODIESTERASE 1"/>
    <property type="match status" value="1"/>
</dbReference>
<dbReference type="EMBL" id="CAJNOK010017869">
    <property type="protein sequence ID" value="CAF1271856.1"/>
    <property type="molecule type" value="Genomic_DNA"/>
</dbReference>
<dbReference type="Proteomes" id="UP000677228">
    <property type="component" value="Unassembled WGS sequence"/>
</dbReference>
<keyword evidence="2" id="KW-0732">Signal</keyword>
<evidence type="ECO:0008006" key="6">
    <source>
        <dbReference type="Google" id="ProtNLM"/>
    </source>
</evidence>